<protein>
    <submittedName>
        <fullName evidence="1">Uncharacterized protein</fullName>
    </submittedName>
</protein>
<gene>
    <name evidence="1" type="ORF">NXC12_CH01154</name>
</gene>
<accession>A0AAN1BE38</accession>
<evidence type="ECO:0000313" key="1">
    <source>
        <dbReference type="EMBL" id="ARQ09232.1"/>
    </source>
</evidence>
<dbReference type="AlphaFoldDB" id="A0AAN1BE38"/>
<dbReference type="Proteomes" id="UP000194159">
    <property type="component" value="Chromosome"/>
</dbReference>
<proteinExistence type="predicted"/>
<evidence type="ECO:0000313" key="2">
    <source>
        <dbReference type="Proteomes" id="UP000194159"/>
    </source>
</evidence>
<sequence length="61" mass="6545">MTGFWAFIVSKEKGPADCEAIVACIAMAGARAPEFEVDQPAIDSLDLPLQDRGYGKRSGFP</sequence>
<reference evidence="1 2" key="1">
    <citation type="submission" date="2017-04" db="EMBL/GenBank/DDBJ databases">
        <title>Complete genome sequences of Rhizobium genomic linages associated to common bean (phaseolus vulgaris).</title>
        <authorList>
            <person name="Santamaria R.I."/>
            <person name="Bustos P."/>
            <person name="Perez-Carrascal O."/>
            <person name="Martinez-Flores I."/>
            <person name="Juarez S."/>
            <person name="Lozano L."/>
            <person name="Miranda F."/>
            <person name="Vinuesa P."/>
            <person name="Martinez-Romero E."/>
            <person name="Cevallos M.A."/>
            <person name="Romero D."/>
            <person name="Davila G."/>
            <person name="Gonzalez V."/>
        </authorList>
    </citation>
    <scope>NUCLEOTIDE SEQUENCE [LARGE SCALE GENOMIC DNA]</scope>
    <source>
        <strain evidence="1 2">NXC12</strain>
    </source>
</reference>
<dbReference type="EMBL" id="CP020906">
    <property type="protein sequence ID" value="ARQ09232.1"/>
    <property type="molecule type" value="Genomic_DNA"/>
</dbReference>
<name>A0AAN1BE38_RHIET</name>
<organism evidence="1 2">
    <name type="scientific">Rhizobium etli</name>
    <dbReference type="NCBI Taxonomy" id="29449"/>
    <lineage>
        <taxon>Bacteria</taxon>
        <taxon>Pseudomonadati</taxon>
        <taxon>Pseudomonadota</taxon>
        <taxon>Alphaproteobacteria</taxon>
        <taxon>Hyphomicrobiales</taxon>
        <taxon>Rhizobiaceae</taxon>
        <taxon>Rhizobium/Agrobacterium group</taxon>
        <taxon>Rhizobium</taxon>
    </lineage>
</organism>